<dbReference type="PANTHER" id="PTHR42924:SF11">
    <property type="entry name" value="POLYMERASE_HISTIDINOL PHOSPHATASE N-TERMINAL DOMAIN-CONTAINING PROTEIN"/>
    <property type="match status" value="1"/>
</dbReference>
<feature type="compositionally biased region" description="Basic residues" evidence="1">
    <location>
        <begin position="23"/>
        <end position="33"/>
    </location>
</feature>
<dbReference type="SUPFAM" id="SSF89550">
    <property type="entry name" value="PHP domain-like"/>
    <property type="match status" value="1"/>
</dbReference>
<feature type="domain" description="Polymerase/histidinol phosphatase N-terminal" evidence="2">
    <location>
        <begin position="118"/>
        <end position="193"/>
    </location>
</feature>
<reference evidence="3 4" key="1">
    <citation type="journal article" date="2015" name="Stand. Genomic Sci.">
        <title>Genomic Encyclopedia of Bacterial and Archaeal Type Strains, Phase III: the genomes of soil and plant-associated and newly described type strains.</title>
        <authorList>
            <person name="Whitman W.B."/>
            <person name="Woyke T."/>
            <person name="Klenk H.P."/>
            <person name="Zhou Y."/>
            <person name="Lilburn T.G."/>
            <person name="Beck B.J."/>
            <person name="De Vos P."/>
            <person name="Vandamme P."/>
            <person name="Eisen J.A."/>
            <person name="Garrity G."/>
            <person name="Hugenholtz P."/>
            <person name="Kyrpides N.C."/>
        </authorList>
    </citation>
    <scope>NUCLEOTIDE SEQUENCE [LARGE SCALE GENOMIC DNA]</scope>
    <source>
        <strain evidence="3 4">VKM Ac-2541</strain>
    </source>
</reference>
<dbReference type="Proteomes" id="UP000295573">
    <property type="component" value="Unassembled WGS sequence"/>
</dbReference>
<evidence type="ECO:0000313" key="3">
    <source>
        <dbReference type="EMBL" id="TCO46354.1"/>
    </source>
</evidence>
<gene>
    <name evidence="3" type="ORF">EV646_107379</name>
</gene>
<feature type="region of interest" description="Disordered" evidence="1">
    <location>
        <begin position="1"/>
        <end position="46"/>
    </location>
</feature>
<feature type="compositionally biased region" description="Basic and acidic residues" evidence="1">
    <location>
        <begin position="34"/>
        <end position="46"/>
    </location>
</feature>
<dbReference type="EMBL" id="SLWR01000007">
    <property type="protein sequence ID" value="TCO46354.1"/>
    <property type="molecule type" value="Genomic_DNA"/>
</dbReference>
<evidence type="ECO:0000313" key="4">
    <source>
        <dbReference type="Proteomes" id="UP000295573"/>
    </source>
</evidence>
<dbReference type="InterPro" id="IPR003141">
    <property type="entry name" value="Pol/His_phosphatase_N"/>
</dbReference>
<name>A0A4R2IMT0_9ACTN</name>
<dbReference type="AlphaFoldDB" id="A0A4R2IMT0"/>
<comment type="caution">
    <text evidence="3">The sequence shown here is derived from an EMBL/GenBank/DDBJ whole genome shotgun (WGS) entry which is preliminary data.</text>
</comment>
<dbReference type="PROSITE" id="PS51318">
    <property type="entry name" value="TAT"/>
    <property type="match status" value="1"/>
</dbReference>
<dbReference type="GO" id="GO:0004534">
    <property type="term" value="F:5'-3' RNA exonuclease activity"/>
    <property type="evidence" value="ECO:0007669"/>
    <property type="project" value="TreeGrafter"/>
</dbReference>
<proteinExistence type="predicted"/>
<dbReference type="Gene3D" id="3.20.20.140">
    <property type="entry name" value="Metal-dependent hydrolases"/>
    <property type="match status" value="1"/>
</dbReference>
<protein>
    <recommendedName>
        <fullName evidence="2">Polymerase/histidinol phosphatase N-terminal domain-containing protein</fullName>
    </recommendedName>
</protein>
<accession>A0A4R2IMT0</accession>
<dbReference type="InterPro" id="IPR052018">
    <property type="entry name" value="PHP_domain"/>
</dbReference>
<keyword evidence="4" id="KW-1185">Reference proteome</keyword>
<feature type="compositionally biased region" description="Basic and acidic residues" evidence="1">
    <location>
        <begin position="7"/>
        <end position="22"/>
    </location>
</feature>
<dbReference type="InterPro" id="IPR006311">
    <property type="entry name" value="TAT_signal"/>
</dbReference>
<evidence type="ECO:0000259" key="2">
    <source>
        <dbReference type="SMART" id="SM00481"/>
    </source>
</evidence>
<sequence length="595" mass="64746">MISPDSAIREDTPMGHTHDHPHSHGHGHGHGHGHTHEHGHDHHHPNTELDAATLAALDESVPDSDLSPTEVSRRALLRSAGILGGTAALGITGAQVAAANDYGWVFQPGNRPNVWLAGDHHIHTQLSSDGLYRVIDQARHAAAYGLDWLVITDHGGATHARIGVDLVNPQIKAARSELKNTLIFQGLEWNIPAAEHGTIFVAPGSREVDVLKQFENEYDGSVKGAGANTPTNEALAVSGIQWLGQQVDQRRVADALFLANHPARNGIDSPHEIRNWRDADPRIAVGFEGAPGHQAAGLPYGAASARGLYGNSPNANSFPGYPAESYRTWGGFDWMTATVGGLWGSLLAEGKPWWISANSDSHQNWNETARRPDGSSQAQFDRDGRYMDPVYSNAVNSTASDFWPGFYSRTHVGADRRDYLAVMEGLRNGRVWVDHGALVKGVDVEVREVGKRYGEPLGGALVTRKGRPVELVVRITAQTLPNWANFVPSLNRVDVIQGSVNGLVTDRDTFTTPNTKVVRQWDTSGRRGTFELVYPLGNAEEPFYVRVRGTDGNRSQPGYLGAAVDPAGPKLDVVGDADPWVDLWFYTNPIWVLPK</sequence>
<dbReference type="PANTHER" id="PTHR42924">
    <property type="entry name" value="EXONUCLEASE"/>
    <property type="match status" value="1"/>
</dbReference>
<dbReference type="InterPro" id="IPR016195">
    <property type="entry name" value="Pol/histidinol_Pase-like"/>
</dbReference>
<evidence type="ECO:0000256" key="1">
    <source>
        <dbReference type="SAM" id="MobiDB-lite"/>
    </source>
</evidence>
<dbReference type="SMART" id="SM00481">
    <property type="entry name" value="POLIIIAc"/>
    <property type="match status" value="1"/>
</dbReference>
<dbReference type="GO" id="GO:0035312">
    <property type="term" value="F:5'-3' DNA exonuclease activity"/>
    <property type="evidence" value="ECO:0007669"/>
    <property type="project" value="TreeGrafter"/>
</dbReference>
<organism evidence="3 4">
    <name type="scientific">Kribbella antiqua</name>
    <dbReference type="NCBI Taxonomy" id="2512217"/>
    <lineage>
        <taxon>Bacteria</taxon>
        <taxon>Bacillati</taxon>
        <taxon>Actinomycetota</taxon>
        <taxon>Actinomycetes</taxon>
        <taxon>Propionibacteriales</taxon>
        <taxon>Kribbellaceae</taxon>
        <taxon>Kribbella</taxon>
    </lineage>
</organism>